<reference evidence="6" key="1">
    <citation type="submission" date="2025-08" db="UniProtKB">
        <authorList>
            <consortium name="RefSeq"/>
        </authorList>
    </citation>
    <scope>IDENTIFICATION</scope>
    <source>
        <tissue evidence="6">Muscle</tissue>
    </source>
</reference>
<evidence type="ECO:0000259" key="3">
    <source>
        <dbReference type="PROSITE" id="PS50181"/>
    </source>
</evidence>
<comment type="pathway">
    <text evidence="1">Protein modification; protein ubiquitination.</text>
</comment>
<feature type="domain" description="F-box" evidence="3">
    <location>
        <begin position="10"/>
        <end position="51"/>
    </location>
</feature>
<dbReference type="RefSeq" id="XP_028367799.2">
    <property type="nucleotide sequence ID" value="XM_028511998.2"/>
</dbReference>
<evidence type="ECO:0000256" key="2">
    <source>
        <dbReference type="ARBA" id="ARBA00022786"/>
    </source>
</evidence>
<gene>
    <name evidence="6" type="primary">LOC114496504</name>
</gene>
<dbReference type="InterPro" id="IPR008979">
    <property type="entry name" value="Galactose-bd-like_sf"/>
</dbReference>
<dbReference type="PROSITE" id="PS50181">
    <property type="entry name" value="FBOX"/>
    <property type="match status" value="1"/>
</dbReference>
<accession>A0A6J2LLG4</accession>
<evidence type="ECO:0000313" key="5">
    <source>
        <dbReference type="Proteomes" id="UP000504628"/>
    </source>
</evidence>
<dbReference type="GO" id="GO:0044322">
    <property type="term" value="C:endoplasmic reticulum quality control compartment"/>
    <property type="evidence" value="ECO:0007669"/>
    <property type="project" value="TreeGrafter"/>
</dbReference>
<dbReference type="GeneID" id="114496504"/>
<dbReference type="Gene3D" id="2.60.120.260">
    <property type="entry name" value="Galactose-binding domain-like"/>
    <property type="match status" value="1"/>
</dbReference>
<dbReference type="PANTHER" id="PTHR12125:SF12">
    <property type="entry name" value="F-BOX ONLY PROTEIN 6"/>
    <property type="match status" value="1"/>
</dbReference>
<dbReference type="AlphaFoldDB" id="A0A6J2LLG4"/>
<dbReference type="InterPro" id="IPR007397">
    <property type="entry name" value="F-box-assoc_dom"/>
</dbReference>
<sequence length="270" mass="31134">MALLSINELLPIQILLEVFTHVPARQLLLRCRPVCSLWRNLIDTVTLWKLKSLRDGFITEDWDQPVADWKSFYFLCILRRNLLRNPCAEEGMTAWHIDANGGDEWKVESLPGACGTDFPSPHVRNYFSTSYELCLKSQMVNLKAKGYWEELMDEVRPDIVVTDWYAGRADCGCTYRIRVQLLSADYIALASFEPPPVTIPQWNDATWTEVTHTFSDYPRGVRHILFQHGGKDTQFWAGWYGPRVTNSSIVISTKVTRNPAPSTSQHRPRW</sequence>
<dbReference type="PANTHER" id="PTHR12125">
    <property type="entry name" value="F-BOX ONLY PROTEIN 6-LIKE PROTEIN"/>
    <property type="match status" value="1"/>
</dbReference>
<dbReference type="SMART" id="SM01198">
    <property type="entry name" value="FBA"/>
    <property type="match status" value="1"/>
</dbReference>
<keyword evidence="2" id="KW-0833">Ubl conjugation pathway</keyword>
<dbReference type="FunFam" id="1.20.1280.50:FF:000002">
    <property type="entry name" value="F-box only protein 44"/>
    <property type="match status" value="1"/>
</dbReference>
<dbReference type="GO" id="GO:0006516">
    <property type="term" value="P:glycoprotein catabolic process"/>
    <property type="evidence" value="ECO:0007669"/>
    <property type="project" value="TreeGrafter"/>
</dbReference>
<dbReference type="OrthoDB" id="1107553at2759"/>
<evidence type="ECO:0000313" key="6">
    <source>
        <dbReference type="RefSeq" id="XP_028367799.2"/>
    </source>
</evidence>
<dbReference type="PROSITE" id="PS51114">
    <property type="entry name" value="FBA"/>
    <property type="match status" value="1"/>
</dbReference>
<dbReference type="Gene3D" id="1.20.1280.50">
    <property type="match status" value="1"/>
</dbReference>
<dbReference type="FunFam" id="2.60.120.260:FF:000012">
    <property type="entry name" value="F-box only protein 2"/>
    <property type="match status" value="1"/>
</dbReference>
<dbReference type="GO" id="GO:0061630">
    <property type="term" value="F:ubiquitin protein ligase activity"/>
    <property type="evidence" value="ECO:0007669"/>
    <property type="project" value="TreeGrafter"/>
</dbReference>
<dbReference type="KEGG" id="pdic:114496504"/>
<dbReference type="GO" id="GO:0019005">
    <property type="term" value="C:SCF ubiquitin ligase complex"/>
    <property type="evidence" value="ECO:0007669"/>
    <property type="project" value="TreeGrafter"/>
</dbReference>
<dbReference type="FunCoup" id="A0A6J2LLG4">
    <property type="interactions" value="644"/>
</dbReference>
<dbReference type="InterPro" id="IPR039752">
    <property type="entry name" value="F-box_only"/>
</dbReference>
<dbReference type="InterPro" id="IPR036047">
    <property type="entry name" value="F-box-like_dom_sf"/>
</dbReference>
<evidence type="ECO:0000259" key="4">
    <source>
        <dbReference type="PROSITE" id="PS51114"/>
    </source>
</evidence>
<dbReference type="GO" id="GO:0036503">
    <property type="term" value="P:ERAD pathway"/>
    <property type="evidence" value="ECO:0007669"/>
    <property type="project" value="TreeGrafter"/>
</dbReference>
<evidence type="ECO:0000256" key="1">
    <source>
        <dbReference type="ARBA" id="ARBA00004906"/>
    </source>
</evidence>
<dbReference type="SMART" id="SM00256">
    <property type="entry name" value="FBOX"/>
    <property type="match status" value="1"/>
</dbReference>
<organism evidence="5 6">
    <name type="scientific">Phyllostomus discolor</name>
    <name type="common">pale spear-nosed bat</name>
    <dbReference type="NCBI Taxonomy" id="89673"/>
    <lineage>
        <taxon>Eukaryota</taxon>
        <taxon>Metazoa</taxon>
        <taxon>Chordata</taxon>
        <taxon>Craniata</taxon>
        <taxon>Vertebrata</taxon>
        <taxon>Euteleostomi</taxon>
        <taxon>Mammalia</taxon>
        <taxon>Eutheria</taxon>
        <taxon>Laurasiatheria</taxon>
        <taxon>Chiroptera</taxon>
        <taxon>Yangochiroptera</taxon>
        <taxon>Phyllostomidae</taxon>
        <taxon>Phyllostominae</taxon>
        <taxon>Phyllostomus</taxon>
    </lineage>
</organism>
<dbReference type="InterPro" id="IPR001810">
    <property type="entry name" value="F-box_dom"/>
</dbReference>
<dbReference type="Pfam" id="PF00646">
    <property type="entry name" value="F-box"/>
    <property type="match status" value="1"/>
</dbReference>
<protein>
    <submittedName>
        <fullName evidence="6">F-box only protein 6-like</fullName>
    </submittedName>
</protein>
<dbReference type="InParanoid" id="A0A6J2LLG4"/>
<dbReference type="SUPFAM" id="SSF49785">
    <property type="entry name" value="Galactose-binding domain-like"/>
    <property type="match status" value="1"/>
</dbReference>
<dbReference type="Proteomes" id="UP000504628">
    <property type="component" value="Chromosome 5"/>
</dbReference>
<proteinExistence type="predicted"/>
<keyword evidence="5" id="KW-1185">Reference proteome</keyword>
<dbReference type="Pfam" id="PF04300">
    <property type="entry name" value="FBA"/>
    <property type="match status" value="1"/>
</dbReference>
<name>A0A6J2LLG4_9CHIR</name>
<dbReference type="SUPFAM" id="SSF81383">
    <property type="entry name" value="F-box domain"/>
    <property type="match status" value="1"/>
</dbReference>
<feature type="domain" description="FBA" evidence="4">
    <location>
        <begin position="72"/>
        <end position="253"/>
    </location>
</feature>
<dbReference type="GO" id="GO:0031146">
    <property type="term" value="P:SCF-dependent proteasomal ubiquitin-dependent protein catabolic process"/>
    <property type="evidence" value="ECO:0007669"/>
    <property type="project" value="TreeGrafter"/>
</dbReference>